<accession>A0A6J5NET4</accession>
<sequence>MVTKRYMILGIDMAVNLLRPGAKWEWTGGAGFTRWEDPRPKPSQEEVMETIEKIKAFEDSINTIWLPEQIEEAEKNEAQIEQAMAS</sequence>
<dbReference type="EMBL" id="LR797249">
    <property type="protein sequence ID" value="CAB4195665.1"/>
    <property type="molecule type" value="Genomic_DNA"/>
</dbReference>
<evidence type="ECO:0000313" key="2">
    <source>
        <dbReference type="EMBL" id="CAB4168764.1"/>
    </source>
</evidence>
<organism evidence="1">
    <name type="scientific">uncultured Caudovirales phage</name>
    <dbReference type="NCBI Taxonomy" id="2100421"/>
    <lineage>
        <taxon>Viruses</taxon>
        <taxon>Duplodnaviria</taxon>
        <taxon>Heunggongvirae</taxon>
        <taxon>Uroviricota</taxon>
        <taxon>Caudoviricetes</taxon>
        <taxon>Peduoviridae</taxon>
        <taxon>Maltschvirus</taxon>
        <taxon>Maltschvirus maltsch</taxon>
    </lineage>
</organism>
<evidence type="ECO:0000313" key="5">
    <source>
        <dbReference type="EMBL" id="CAB4210440.1"/>
    </source>
</evidence>
<protein>
    <submittedName>
        <fullName evidence="1">Uncharacterized protein</fullName>
    </submittedName>
</protein>
<dbReference type="EMBL" id="LR797372">
    <property type="protein sequence ID" value="CAB4210440.1"/>
    <property type="molecule type" value="Genomic_DNA"/>
</dbReference>
<dbReference type="EMBL" id="LR797012">
    <property type="protein sequence ID" value="CAB4181477.1"/>
    <property type="molecule type" value="Genomic_DNA"/>
</dbReference>
<reference evidence="1" key="1">
    <citation type="submission" date="2020-04" db="EMBL/GenBank/DDBJ databases">
        <authorList>
            <person name="Chiriac C."/>
            <person name="Salcher M."/>
            <person name="Ghai R."/>
            <person name="Kavagutti S V."/>
        </authorList>
    </citation>
    <scope>NUCLEOTIDE SEQUENCE</scope>
</reference>
<evidence type="ECO:0000313" key="1">
    <source>
        <dbReference type="EMBL" id="CAB4155508.1"/>
    </source>
</evidence>
<name>A0A6J5NET4_9CAUD</name>
<evidence type="ECO:0000313" key="4">
    <source>
        <dbReference type="EMBL" id="CAB4195665.1"/>
    </source>
</evidence>
<proteinExistence type="predicted"/>
<evidence type="ECO:0000313" key="3">
    <source>
        <dbReference type="EMBL" id="CAB4181477.1"/>
    </source>
</evidence>
<gene>
    <name evidence="3" type="ORF">UFOVP1069_41</name>
    <name evidence="4" type="ORF">UFOVP1301_26</name>
    <name evidence="5" type="ORF">UFOVP1415_15</name>
    <name evidence="1" type="ORF">UFOVP663_11</name>
    <name evidence="2" type="ORF">UFOVP894_59</name>
</gene>
<dbReference type="EMBL" id="LR796633">
    <property type="protein sequence ID" value="CAB4155508.1"/>
    <property type="molecule type" value="Genomic_DNA"/>
</dbReference>
<dbReference type="EMBL" id="LR796833">
    <property type="protein sequence ID" value="CAB4168764.1"/>
    <property type="molecule type" value="Genomic_DNA"/>
</dbReference>